<sequence>MLKRRSFLALGTVSALAFGAPVAAQTTSNAVRASSPGGVLTIEMATDNDGRPTYAVSRLGRKVVDTSWLGFLLTDAPMLERNMTLTAGAPVTVDETWEQPWGERRYVRNHYNEWRVTFTEKAGLRRRFDVVCRLYDDGLGFRYEFPEQDGLKTVCIGAELTEFNLSEDGEAWWIPAWEWNREEYLYNRTRIDAVGSAQTPMTVRGDSGLHVSIHEAALIDYAGMNLRRAEGLKFRAQLTPGLTNAAVVRQAPFHTPWRTLQISDSAAGLVESSLILNLNEPNKLGDVSWFKPMKYLGVWWEMHLELKSWGSGPKHGATTENAIKHIDFAAEHGFGGVLVEGWNKGWDGDWFANGSDFSFTESYPDFDIERVTAHGRARGVQLIGHHETGGNAFHYEPQMEAGFALYQRLGMHSVKTGYVADAGGARVAGPDGRAVMAWHESQPMAQHHMRVIETAAKHQVAVNAHEPFKDTGLRRTYPNMISREGARGMEFSAWGQPGNPPEHEANLVFTRLLAGPMDYTPGIFGMETRSPGGIQTTWAKQLALYVVIYSPIQMAADLLVHYEANPAPFQFIKDVPVDWAETKVLDGEIGDFVVIARKDRHSDVWALGAVSDEHPRSLSASLSFLDAGRRYRAEIYRDGPNADYRGKREDIVIEQREVTSADTLTLNLAPGGGQAIRFVPLGRKSRR</sequence>
<accession>A0ABX7SQ09</accession>
<feature type="domain" description="Glycosyl-hydrolase 97 catalytic" evidence="2">
    <location>
        <begin position="299"/>
        <end position="486"/>
    </location>
</feature>
<proteinExistence type="predicted"/>
<dbReference type="InterPro" id="IPR029483">
    <property type="entry name" value="GH97_C"/>
</dbReference>
<feature type="domain" description="Glycosyl-hydrolase 97 N-terminal" evidence="3">
    <location>
        <begin position="34"/>
        <end position="281"/>
    </location>
</feature>
<feature type="signal peptide" evidence="1">
    <location>
        <begin position="1"/>
        <end position="19"/>
    </location>
</feature>
<evidence type="ECO:0000313" key="5">
    <source>
        <dbReference type="EMBL" id="QTC88471.1"/>
    </source>
</evidence>
<gene>
    <name evidence="5" type="ORF">IFE19_03510</name>
</gene>
<dbReference type="PANTHER" id="PTHR35803:SF1">
    <property type="entry name" value="GLUCAN 1,4-ALPHA-GLUCOSIDASE SUSB"/>
    <property type="match status" value="1"/>
</dbReference>
<keyword evidence="6" id="KW-1185">Reference proteome</keyword>
<dbReference type="Pfam" id="PF14508">
    <property type="entry name" value="GH97_N"/>
    <property type="match status" value="1"/>
</dbReference>
<evidence type="ECO:0000259" key="3">
    <source>
        <dbReference type="Pfam" id="PF14508"/>
    </source>
</evidence>
<dbReference type="InterPro" id="IPR029486">
    <property type="entry name" value="GH97_N"/>
</dbReference>
<dbReference type="Pfam" id="PF14509">
    <property type="entry name" value="GH97_C"/>
    <property type="match status" value="1"/>
</dbReference>
<dbReference type="PANTHER" id="PTHR35803">
    <property type="entry name" value="GLUCAN 1,4-ALPHA-GLUCOSIDASE SUSB-RELATED"/>
    <property type="match status" value="1"/>
</dbReference>
<dbReference type="Gene3D" id="2.70.98.10">
    <property type="match status" value="1"/>
</dbReference>
<evidence type="ECO:0000313" key="6">
    <source>
        <dbReference type="Proteomes" id="UP000663942"/>
    </source>
</evidence>
<dbReference type="Gene3D" id="3.20.20.70">
    <property type="entry name" value="Aldolase class I"/>
    <property type="match status" value="1"/>
</dbReference>
<dbReference type="InterPro" id="IPR014718">
    <property type="entry name" value="GH-type_carb-bd"/>
</dbReference>
<dbReference type="RefSeq" id="WP_207825703.1">
    <property type="nucleotide sequence ID" value="NZ_CP062006.1"/>
</dbReference>
<feature type="domain" description="Glycosyl-hydrolase 97 C-terminal oligomerisation" evidence="4">
    <location>
        <begin position="578"/>
        <end position="678"/>
    </location>
</feature>
<evidence type="ECO:0000256" key="1">
    <source>
        <dbReference type="SAM" id="SignalP"/>
    </source>
</evidence>
<dbReference type="InterPro" id="IPR019563">
    <property type="entry name" value="GH97_catalytic"/>
</dbReference>
<dbReference type="PROSITE" id="PS51318">
    <property type="entry name" value="TAT"/>
    <property type="match status" value="1"/>
</dbReference>
<reference evidence="5 6" key="1">
    <citation type="submission" date="2020-09" db="EMBL/GenBank/DDBJ databases">
        <title>Brevundimonas sp. LVF1 isolated from an oligotrophic pond in Goettingen, Germany.</title>
        <authorList>
            <person name="Friedrich I."/>
            <person name="Klassen A."/>
            <person name="Neubauer H."/>
            <person name="Schneider D."/>
            <person name="Hertel R."/>
            <person name="Daniel R."/>
        </authorList>
    </citation>
    <scope>NUCLEOTIDE SEQUENCE [LARGE SCALE GENOMIC DNA]</scope>
    <source>
        <strain evidence="5 6">LVF1</strain>
    </source>
</reference>
<dbReference type="GO" id="GO:0016787">
    <property type="term" value="F:hydrolase activity"/>
    <property type="evidence" value="ECO:0007669"/>
    <property type="project" value="UniProtKB-KW"/>
</dbReference>
<dbReference type="Pfam" id="PF10566">
    <property type="entry name" value="Glyco_hydro_97"/>
    <property type="match status" value="1"/>
</dbReference>
<keyword evidence="5" id="KW-0378">Hydrolase</keyword>
<feature type="chain" id="PRO_5045304830" evidence="1">
    <location>
        <begin position="20"/>
        <end position="687"/>
    </location>
</feature>
<keyword evidence="1" id="KW-0732">Signal</keyword>
<dbReference type="InterPro" id="IPR052720">
    <property type="entry name" value="Glycosyl_hydrolase_97"/>
</dbReference>
<evidence type="ECO:0000259" key="4">
    <source>
        <dbReference type="Pfam" id="PF14509"/>
    </source>
</evidence>
<dbReference type="EMBL" id="CP062006">
    <property type="protein sequence ID" value="QTC88471.1"/>
    <property type="molecule type" value="Genomic_DNA"/>
</dbReference>
<organism evidence="5 6">
    <name type="scientific">Brevundimonas pondensis</name>
    <dbReference type="NCBI Taxonomy" id="2774189"/>
    <lineage>
        <taxon>Bacteria</taxon>
        <taxon>Pseudomonadati</taxon>
        <taxon>Pseudomonadota</taxon>
        <taxon>Alphaproteobacteria</taxon>
        <taxon>Caulobacterales</taxon>
        <taxon>Caulobacteraceae</taxon>
        <taxon>Brevundimonas</taxon>
    </lineage>
</organism>
<evidence type="ECO:0000259" key="2">
    <source>
        <dbReference type="Pfam" id="PF10566"/>
    </source>
</evidence>
<dbReference type="Proteomes" id="UP000663942">
    <property type="component" value="Chromosome"/>
</dbReference>
<dbReference type="InterPro" id="IPR013785">
    <property type="entry name" value="Aldolase_TIM"/>
</dbReference>
<dbReference type="InterPro" id="IPR006311">
    <property type="entry name" value="TAT_signal"/>
</dbReference>
<protein>
    <submittedName>
        <fullName evidence="5">Glycoside hydrolase family 97 protein</fullName>
    </submittedName>
</protein>
<name>A0ABX7SQ09_9CAUL</name>